<accession>A0A4U1EFK7</accession>
<organism evidence="7 8">
    <name type="scientific">Monodon monoceros</name>
    <name type="common">Narwhal</name>
    <name type="synonym">Ceratodon monodon</name>
    <dbReference type="NCBI Taxonomy" id="40151"/>
    <lineage>
        <taxon>Eukaryota</taxon>
        <taxon>Metazoa</taxon>
        <taxon>Chordata</taxon>
        <taxon>Craniata</taxon>
        <taxon>Vertebrata</taxon>
        <taxon>Euteleostomi</taxon>
        <taxon>Mammalia</taxon>
        <taxon>Eutheria</taxon>
        <taxon>Laurasiatheria</taxon>
        <taxon>Artiodactyla</taxon>
        <taxon>Whippomorpha</taxon>
        <taxon>Cetacea</taxon>
        <taxon>Odontoceti</taxon>
        <taxon>Monodontidae</taxon>
        <taxon>Monodon</taxon>
    </lineage>
</organism>
<reference evidence="8" key="1">
    <citation type="journal article" date="2019" name="IScience">
        <title>Narwhal Genome Reveals Long-Term Low Genetic Diversity despite Current Large Abundance Size.</title>
        <authorList>
            <person name="Westbury M.V."/>
            <person name="Petersen B."/>
            <person name="Garde E."/>
            <person name="Heide-Jorgensen M.P."/>
            <person name="Lorenzen E.D."/>
        </authorList>
    </citation>
    <scope>NUCLEOTIDE SEQUENCE [LARGE SCALE GENOMIC DNA]</scope>
</reference>
<evidence type="ECO:0000313" key="7">
    <source>
        <dbReference type="EMBL" id="TKC34975.1"/>
    </source>
</evidence>
<gene>
    <name evidence="7" type="ORF">EI555_003620</name>
</gene>
<feature type="region of interest" description="Disordered" evidence="6">
    <location>
        <begin position="77"/>
        <end position="97"/>
    </location>
</feature>
<comment type="caution">
    <text evidence="7">The sequence shown here is derived from an EMBL/GenBank/DDBJ whole genome shotgun (WGS) entry which is preliminary data.</text>
</comment>
<keyword evidence="4" id="KW-1015">Disulfide bond</keyword>
<evidence type="ECO:0000256" key="5">
    <source>
        <dbReference type="ARBA" id="ARBA00023180"/>
    </source>
</evidence>
<feature type="region of interest" description="Disordered" evidence="6">
    <location>
        <begin position="29"/>
        <end position="52"/>
    </location>
</feature>
<proteinExistence type="predicted"/>
<dbReference type="GO" id="GO:0009897">
    <property type="term" value="C:external side of plasma membrane"/>
    <property type="evidence" value="ECO:0007669"/>
    <property type="project" value="TreeGrafter"/>
</dbReference>
<dbReference type="PANTHER" id="PTHR14909:SF6">
    <property type="entry name" value="LYMPHOCYTE ANTIGEN 6 COMPLEX LOCUS PROTEIN G5C"/>
    <property type="match status" value="1"/>
</dbReference>
<keyword evidence="3" id="KW-0732">Signal</keyword>
<feature type="non-terminal residue" evidence="7">
    <location>
        <position position="1"/>
    </location>
</feature>
<keyword evidence="2" id="KW-0964">Secreted</keyword>
<dbReference type="PANTHER" id="PTHR14909">
    <property type="entry name" value="LYMPHOCYTE ANTIGEN 6 COMPLEX LOCUS PROTEIN G5C"/>
    <property type="match status" value="1"/>
</dbReference>
<evidence type="ECO:0000256" key="1">
    <source>
        <dbReference type="ARBA" id="ARBA00004613"/>
    </source>
</evidence>
<dbReference type="Proteomes" id="UP000308365">
    <property type="component" value="Unassembled WGS sequence"/>
</dbReference>
<comment type="subcellular location">
    <subcellularLocation>
        <location evidence="1">Secreted</location>
    </subcellularLocation>
</comment>
<name>A0A4U1EFK7_MONMO</name>
<dbReference type="InterPro" id="IPR026110">
    <property type="entry name" value="LY6G5C"/>
</dbReference>
<evidence type="ECO:0000256" key="6">
    <source>
        <dbReference type="SAM" id="MobiDB-lite"/>
    </source>
</evidence>
<dbReference type="EMBL" id="RWIC01001657">
    <property type="protein sequence ID" value="TKC34975.1"/>
    <property type="molecule type" value="Genomic_DNA"/>
</dbReference>
<protein>
    <submittedName>
        <fullName evidence="7">Uncharacterized protein</fullName>
    </submittedName>
</protein>
<evidence type="ECO:0000256" key="2">
    <source>
        <dbReference type="ARBA" id="ARBA00022525"/>
    </source>
</evidence>
<evidence type="ECO:0000256" key="4">
    <source>
        <dbReference type="ARBA" id="ARBA00023157"/>
    </source>
</evidence>
<dbReference type="AlphaFoldDB" id="A0A4U1EFK7"/>
<keyword evidence="5" id="KW-0325">Glycoprotein</keyword>
<dbReference type="GO" id="GO:0005576">
    <property type="term" value="C:extracellular region"/>
    <property type="evidence" value="ECO:0007669"/>
    <property type="project" value="UniProtKB-SubCell"/>
</dbReference>
<sequence>IPCPGGGALSVDFSSRCVHHDDCCKAPPLHPRKASKEPVTMTTNSGGSAGTEAAPCLPPGQELSLGWGPPSRLPKISEVQPGAESERTAPEPVGAGDQIHRPAAELRRGRKSQTGGWWAVMRVMAGPAGSRNPGPPQALYMVLLIMLVLMSLAFGEFERYDQEPLHQIHLNKYLSCYRCLLETKEVGCLLGSDICLAPKGSSFMTLLIKSNSGSEIVVSDCRSKEQMSDRSYTHTPPVLGF</sequence>
<evidence type="ECO:0000256" key="3">
    <source>
        <dbReference type="ARBA" id="ARBA00022729"/>
    </source>
</evidence>
<evidence type="ECO:0000313" key="8">
    <source>
        <dbReference type="Proteomes" id="UP000308365"/>
    </source>
</evidence>